<dbReference type="AlphaFoldDB" id="A0A0A1UVW4"/>
<feature type="region of interest" description="Disordered" evidence="1">
    <location>
        <begin position="45"/>
        <end position="85"/>
    </location>
</feature>
<proteinExistence type="predicted"/>
<protein>
    <submittedName>
        <fullName evidence="2">Uncharacterized protein</fullName>
    </submittedName>
</protein>
<dbReference type="Proteomes" id="UP000030151">
    <property type="component" value="Unassembled WGS sequence"/>
</dbReference>
<gene>
    <name evidence="2" type="ORF">X797_005015</name>
</gene>
<dbReference type="EMBL" id="JELW01000006">
    <property type="protein sequence ID" value="EXV02167.1"/>
    <property type="molecule type" value="Genomic_DNA"/>
</dbReference>
<name>A0A0A1UVW4_9HYPO</name>
<feature type="compositionally biased region" description="Basic and acidic residues" evidence="1">
    <location>
        <begin position="52"/>
        <end position="77"/>
    </location>
</feature>
<evidence type="ECO:0000313" key="3">
    <source>
        <dbReference type="Proteomes" id="UP000030151"/>
    </source>
</evidence>
<sequence length="85" mass="9357">MAPNADDGNFLNDEPVTSNVKDVKPLPTDVAEEDIDETVHNNPELQEDMVDGIDKSNIIEETTRGARPEEGSYKEPSDDVSDLVE</sequence>
<reference evidence="2 3" key="1">
    <citation type="submission" date="2014-02" db="EMBL/GenBank/DDBJ databases">
        <title>The genome sequence of the entomopathogenic fungus Metarhizium robertsii ARSEF 2575.</title>
        <authorList>
            <person name="Giuliano Garisto Donzelli B."/>
            <person name="Roe B.A."/>
            <person name="Macmil S.L."/>
            <person name="Krasnoff S.B."/>
            <person name="Gibson D.M."/>
        </authorList>
    </citation>
    <scope>NUCLEOTIDE SEQUENCE [LARGE SCALE GENOMIC DNA]</scope>
    <source>
        <strain evidence="2 3">ARSEF 2575</strain>
    </source>
</reference>
<feature type="region of interest" description="Disordered" evidence="1">
    <location>
        <begin position="1"/>
        <end position="30"/>
    </location>
</feature>
<evidence type="ECO:0000256" key="1">
    <source>
        <dbReference type="SAM" id="MobiDB-lite"/>
    </source>
</evidence>
<evidence type="ECO:0000313" key="2">
    <source>
        <dbReference type="EMBL" id="EXV02167.1"/>
    </source>
</evidence>
<dbReference type="HOGENOM" id="CLU_2513091_0_0_1"/>
<accession>A0A0A1UVW4</accession>
<comment type="caution">
    <text evidence="2">The sequence shown here is derived from an EMBL/GenBank/DDBJ whole genome shotgun (WGS) entry which is preliminary data.</text>
</comment>
<dbReference type="OrthoDB" id="4357148at2759"/>
<organism evidence="2 3">
    <name type="scientific">Metarhizium robertsii</name>
    <dbReference type="NCBI Taxonomy" id="568076"/>
    <lineage>
        <taxon>Eukaryota</taxon>
        <taxon>Fungi</taxon>
        <taxon>Dikarya</taxon>
        <taxon>Ascomycota</taxon>
        <taxon>Pezizomycotina</taxon>
        <taxon>Sordariomycetes</taxon>
        <taxon>Hypocreomycetidae</taxon>
        <taxon>Hypocreales</taxon>
        <taxon>Clavicipitaceae</taxon>
        <taxon>Metarhizium</taxon>
    </lineage>
</organism>